<comment type="caution">
    <text evidence="4">The sequence shown here is derived from an EMBL/GenBank/DDBJ whole genome shotgun (WGS) entry which is preliminary data.</text>
</comment>
<dbReference type="Gene3D" id="3.30.160.60">
    <property type="entry name" value="Classic Zinc Finger"/>
    <property type="match status" value="1"/>
</dbReference>
<evidence type="ECO:0000256" key="1">
    <source>
        <dbReference type="PROSITE-ProRule" id="PRU00024"/>
    </source>
</evidence>
<evidence type="ECO:0000256" key="2">
    <source>
        <dbReference type="SAM" id="Coils"/>
    </source>
</evidence>
<dbReference type="InterPro" id="IPR047153">
    <property type="entry name" value="TRIM45/56/19-like"/>
</dbReference>
<keyword evidence="1" id="KW-0479">Metal-binding</keyword>
<accession>A0A9D4J8W4</accession>
<evidence type="ECO:0000259" key="3">
    <source>
        <dbReference type="PROSITE" id="PS50119"/>
    </source>
</evidence>
<dbReference type="SUPFAM" id="SSF101898">
    <property type="entry name" value="NHL repeat"/>
    <property type="match status" value="1"/>
</dbReference>
<gene>
    <name evidence="4" type="ORF">DPMN_156543</name>
</gene>
<feature type="domain" description="B box-type" evidence="3">
    <location>
        <begin position="66"/>
        <end position="107"/>
    </location>
</feature>
<feature type="coiled-coil region" evidence="2">
    <location>
        <begin position="155"/>
        <end position="208"/>
    </location>
</feature>
<name>A0A9D4J8W4_DREPO</name>
<dbReference type="EMBL" id="JAIWYP010000007">
    <property type="protein sequence ID" value="KAH3802850.1"/>
    <property type="molecule type" value="Genomic_DNA"/>
</dbReference>
<dbReference type="CDD" id="cd19757">
    <property type="entry name" value="Bbox1"/>
    <property type="match status" value="1"/>
</dbReference>
<dbReference type="PROSITE" id="PS50119">
    <property type="entry name" value="ZF_BBOX"/>
    <property type="match status" value="2"/>
</dbReference>
<dbReference type="GO" id="GO:0008270">
    <property type="term" value="F:zinc ion binding"/>
    <property type="evidence" value="ECO:0007669"/>
    <property type="project" value="UniProtKB-KW"/>
</dbReference>
<evidence type="ECO:0000313" key="5">
    <source>
        <dbReference type="Proteomes" id="UP000828390"/>
    </source>
</evidence>
<keyword evidence="5" id="KW-1185">Reference proteome</keyword>
<dbReference type="InterPro" id="IPR011042">
    <property type="entry name" value="6-blade_b-propeller_TolB-like"/>
</dbReference>
<sequence length="572" mass="65406">MSVKQYLCGPCLEEKCEKEGVVYCKECEEPLCGNCKQDHARIKAVKHHKLCDLSEVPHQDIQELLKRLMACPNHEAEGAVYLCIDHDVTCCNKCALAVHRKCETLKVLADILHDIKVDCNGLRTILHDLQQQGESLLEHERKHEELVSEIESKALSSLQTIKQKLLGMYADLENEVLSVIADKKKVIVEQIKTNNEKLRQFLNDVKQQSTYIEHVEKFGTNEHVVLLQRCLEKDTVCRLKSTVGELEKSRSKSSFKCVEDTAFDSLLIEMKNSLRIENFTCDVSETGSNTDNSHYKPYTERILQIRSTKDLNCIPMFDKAKHVDLRACVWIDKYIVIYLRVDNVLLVIEEDSDFVLSKFKCPSSSWSVSKTGPTDMVISMPCVRKISFAQLRYGNVHVVTELKTKAQYHYVTKNMSLNQYICFSKDIGQIDLLNNDGTLLREISLSSDLKECVTSLNTYCSFNAHNLMLVISQTTSDKLMALNMNGEKVFEYKHPDLRWPGQLAVDPSGNLYVTSFDRNIHQISPSGQHIRSLSFKNENVTPIGICFNSTFDKIALLDKRDSDRYLKVYTYT</sequence>
<dbReference type="Proteomes" id="UP000828390">
    <property type="component" value="Unassembled WGS sequence"/>
</dbReference>
<dbReference type="InterPro" id="IPR000315">
    <property type="entry name" value="Znf_B-box"/>
</dbReference>
<keyword evidence="2" id="KW-0175">Coiled coil</keyword>
<proteinExistence type="predicted"/>
<feature type="domain" description="B box-type" evidence="3">
    <location>
        <begin position="11"/>
        <end position="53"/>
    </location>
</feature>
<keyword evidence="1" id="KW-0863">Zinc-finger</keyword>
<protein>
    <recommendedName>
        <fullName evidence="3">B box-type domain-containing protein</fullName>
    </recommendedName>
</protein>
<keyword evidence="1" id="KW-0862">Zinc</keyword>
<dbReference type="AlphaFoldDB" id="A0A9D4J8W4"/>
<dbReference type="Gene3D" id="2.120.10.30">
    <property type="entry name" value="TolB, C-terminal domain"/>
    <property type="match status" value="1"/>
</dbReference>
<reference evidence="4" key="1">
    <citation type="journal article" date="2019" name="bioRxiv">
        <title>The Genome of the Zebra Mussel, Dreissena polymorpha: A Resource for Invasive Species Research.</title>
        <authorList>
            <person name="McCartney M.A."/>
            <person name="Auch B."/>
            <person name="Kono T."/>
            <person name="Mallez S."/>
            <person name="Zhang Y."/>
            <person name="Obille A."/>
            <person name="Becker A."/>
            <person name="Abrahante J.E."/>
            <person name="Garbe J."/>
            <person name="Badalamenti J.P."/>
            <person name="Herman A."/>
            <person name="Mangelson H."/>
            <person name="Liachko I."/>
            <person name="Sullivan S."/>
            <person name="Sone E.D."/>
            <person name="Koren S."/>
            <person name="Silverstein K.A.T."/>
            <person name="Beckman K.B."/>
            <person name="Gohl D.M."/>
        </authorList>
    </citation>
    <scope>NUCLEOTIDE SEQUENCE</scope>
    <source>
        <strain evidence="4">Duluth1</strain>
        <tissue evidence="4">Whole animal</tissue>
    </source>
</reference>
<evidence type="ECO:0000313" key="4">
    <source>
        <dbReference type="EMBL" id="KAH3802850.1"/>
    </source>
</evidence>
<dbReference type="PANTHER" id="PTHR25462:SF296">
    <property type="entry name" value="MEIOTIC P26, ISOFORM F"/>
    <property type="match status" value="1"/>
</dbReference>
<reference evidence="4" key="2">
    <citation type="submission" date="2020-11" db="EMBL/GenBank/DDBJ databases">
        <authorList>
            <person name="McCartney M.A."/>
            <person name="Auch B."/>
            <person name="Kono T."/>
            <person name="Mallez S."/>
            <person name="Becker A."/>
            <person name="Gohl D.M."/>
            <person name="Silverstein K.A.T."/>
            <person name="Koren S."/>
            <person name="Bechman K.B."/>
            <person name="Herman A."/>
            <person name="Abrahante J.E."/>
            <person name="Garbe J."/>
        </authorList>
    </citation>
    <scope>NUCLEOTIDE SEQUENCE</scope>
    <source>
        <strain evidence="4">Duluth1</strain>
        <tissue evidence="4">Whole animal</tissue>
    </source>
</reference>
<dbReference type="PANTHER" id="PTHR25462">
    <property type="entry name" value="BONUS, ISOFORM C-RELATED"/>
    <property type="match status" value="1"/>
</dbReference>
<organism evidence="4 5">
    <name type="scientific">Dreissena polymorpha</name>
    <name type="common">Zebra mussel</name>
    <name type="synonym">Mytilus polymorpha</name>
    <dbReference type="NCBI Taxonomy" id="45954"/>
    <lineage>
        <taxon>Eukaryota</taxon>
        <taxon>Metazoa</taxon>
        <taxon>Spiralia</taxon>
        <taxon>Lophotrochozoa</taxon>
        <taxon>Mollusca</taxon>
        <taxon>Bivalvia</taxon>
        <taxon>Autobranchia</taxon>
        <taxon>Heteroconchia</taxon>
        <taxon>Euheterodonta</taxon>
        <taxon>Imparidentia</taxon>
        <taxon>Neoheterodontei</taxon>
        <taxon>Myida</taxon>
        <taxon>Dreissenoidea</taxon>
        <taxon>Dreissenidae</taxon>
        <taxon>Dreissena</taxon>
    </lineage>
</organism>